<dbReference type="SMART" id="SM00981">
    <property type="entry name" value="THUMP"/>
    <property type="match status" value="1"/>
</dbReference>
<protein>
    <submittedName>
        <fullName evidence="5">Class I SAM-dependent RNA methyltransferase</fullName>
    </submittedName>
</protein>
<accession>A0A3R6BYW5</accession>
<reference evidence="5 6" key="1">
    <citation type="submission" date="2018-08" db="EMBL/GenBank/DDBJ databases">
        <title>A genome reference for cultivated species of the human gut microbiota.</title>
        <authorList>
            <person name="Zou Y."/>
            <person name="Xue W."/>
            <person name="Luo G."/>
        </authorList>
    </citation>
    <scope>NUCLEOTIDE SEQUENCE [LARGE SCALE GENOMIC DNA]</scope>
    <source>
        <strain evidence="5 6">AF28-15</strain>
    </source>
</reference>
<dbReference type="Gene3D" id="3.40.50.150">
    <property type="entry name" value="Vaccinia Virus protein VP39"/>
    <property type="match status" value="1"/>
</dbReference>
<dbReference type="PROSITE" id="PS00092">
    <property type="entry name" value="N6_MTASE"/>
    <property type="match status" value="1"/>
</dbReference>
<keyword evidence="1 5" id="KW-0489">Methyltransferase</keyword>
<dbReference type="InterPro" id="IPR054170">
    <property type="entry name" value="RlmL_1st"/>
</dbReference>
<dbReference type="PROSITE" id="PS01261">
    <property type="entry name" value="UPF0020"/>
    <property type="match status" value="1"/>
</dbReference>
<dbReference type="SUPFAM" id="SSF53335">
    <property type="entry name" value="S-adenosyl-L-methionine-dependent methyltransferases"/>
    <property type="match status" value="1"/>
</dbReference>
<name>A0A3R6BYW5_9FIRM</name>
<comment type="caution">
    <text evidence="5">The sequence shown here is derived from an EMBL/GenBank/DDBJ whole genome shotgun (WGS) entry which is preliminary data.</text>
</comment>
<dbReference type="GO" id="GO:0008990">
    <property type="term" value="F:rRNA (guanine-N2-)-methyltransferase activity"/>
    <property type="evidence" value="ECO:0007669"/>
    <property type="project" value="TreeGrafter"/>
</dbReference>
<organism evidence="5 6">
    <name type="scientific">Roseburia inulinivorans</name>
    <dbReference type="NCBI Taxonomy" id="360807"/>
    <lineage>
        <taxon>Bacteria</taxon>
        <taxon>Bacillati</taxon>
        <taxon>Bacillota</taxon>
        <taxon>Clostridia</taxon>
        <taxon>Lachnospirales</taxon>
        <taxon>Lachnospiraceae</taxon>
        <taxon>Roseburia</taxon>
    </lineage>
</organism>
<evidence type="ECO:0000256" key="1">
    <source>
        <dbReference type="ARBA" id="ARBA00022603"/>
    </source>
</evidence>
<evidence type="ECO:0000259" key="4">
    <source>
        <dbReference type="PROSITE" id="PS51165"/>
    </source>
</evidence>
<dbReference type="Pfam" id="PF02926">
    <property type="entry name" value="THUMP"/>
    <property type="match status" value="1"/>
</dbReference>
<dbReference type="Proteomes" id="UP000283738">
    <property type="component" value="Unassembled WGS sequence"/>
</dbReference>
<dbReference type="GO" id="GO:0003723">
    <property type="term" value="F:RNA binding"/>
    <property type="evidence" value="ECO:0007669"/>
    <property type="project" value="UniProtKB-UniRule"/>
</dbReference>
<evidence type="ECO:0000313" key="5">
    <source>
        <dbReference type="EMBL" id="RGQ43329.1"/>
    </source>
</evidence>
<dbReference type="PANTHER" id="PTHR47313:SF1">
    <property type="entry name" value="RIBOSOMAL RNA LARGE SUBUNIT METHYLTRANSFERASE K_L"/>
    <property type="match status" value="1"/>
</dbReference>
<dbReference type="Gene3D" id="3.30.2130.30">
    <property type="match status" value="1"/>
</dbReference>
<dbReference type="InterPro" id="IPR002052">
    <property type="entry name" value="DNA_methylase_N6_adenine_CS"/>
</dbReference>
<dbReference type="RefSeq" id="WP_118112133.1">
    <property type="nucleotide sequence ID" value="NZ_QRTF01000063.1"/>
</dbReference>
<sequence>MRTFDLLVPCHFGLEAVLKREIYDLGYEITKVEDGRVTFEGDEEAVCRANIFLRTAERVMIQVGRFKATTFEELFQGIKNLPWEEYIPEDGKFWVKKASSINSKLFSPSDIQSIAKKAMVERMKQKYHKEWFKEDGAAYPVRIFLLKDEVTVALDTSGDSLHKRGYRTMTSKAPLTETLAASLIMLTPWRKDRILVDPFCGSGTFPIEAAMIAANIAPGMNRDFTAEEWTNMIDRKLWYECVKEAEDMIDTTVKVDIQGYDIDGDVIKAARENAKRAGVEHMIHFQQRAVADLSHPKKYGFIITNPPYGERLEDKADLPALYTQIGQAYQRLDSWSMFLITSYTDTEKYIGRKADKNRKIYNGMLKTYFYQFLGPKPPKKRNKEI</sequence>
<dbReference type="Pfam" id="PF01170">
    <property type="entry name" value="UPF0020"/>
    <property type="match status" value="1"/>
</dbReference>
<dbReference type="PANTHER" id="PTHR47313">
    <property type="entry name" value="RIBOSOMAL RNA LARGE SUBUNIT METHYLTRANSFERASE K/L"/>
    <property type="match status" value="1"/>
</dbReference>
<gene>
    <name evidence="5" type="ORF">DWY96_16925</name>
</gene>
<dbReference type="GO" id="GO:0070043">
    <property type="term" value="F:rRNA (guanine-N7-)-methyltransferase activity"/>
    <property type="evidence" value="ECO:0007669"/>
    <property type="project" value="TreeGrafter"/>
</dbReference>
<feature type="domain" description="THUMP" evidence="4">
    <location>
        <begin position="45"/>
        <end position="156"/>
    </location>
</feature>
<dbReference type="InterPro" id="IPR004114">
    <property type="entry name" value="THUMP_dom"/>
</dbReference>
<dbReference type="PROSITE" id="PS51165">
    <property type="entry name" value="THUMP"/>
    <property type="match status" value="1"/>
</dbReference>
<dbReference type="InterPro" id="IPR000241">
    <property type="entry name" value="RlmKL-like_Mtase"/>
</dbReference>
<proteinExistence type="predicted"/>
<dbReference type="CDD" id="cd11715">
    <property type="entry name" value="THUMP_AdoMetMT"/>
    <property type="match status" value="1"/>
</dbReference>
<evidence type="ECO:0000256" key="3">
    <source>
        <dbReference type="PROSITE-ProRule" id="PRU00529"/>
    </source>
</evidence>
<dbReference type="InterPro" id="IPR029063">
    <property type="entry name" value="SAM-dependent_MTases_sf"/>
</dbReference>
<dbReference type="InterPro" id="IPR053943">
    <property type="entry name" value="RlmKL-like_Mtase_CS"/>
</dbReference>
<dbReference type="EMBL" id="QRTF01000063">
    <property type="protein sequence ID" value="RGQ43329.1"/>
    <property type="molecule type" value="Genomic_DNA"/>
</dbReference>
<keyword evidence="2 5" id="KW-0808">Transferase</keyword>
<evidence type="ECO:0000313" key="6">
    <source>
        <dbReference type="Proteomes" id="UP000283738"/>
    </source>
</evidence>
<evidence type="ECO:0000256" key="2">
    <source>
        <dbReference type="ARBA" id="ARBA00022679"/>
    </source>
</evidence>
<keyword evidence="3" id="KW-0694">RNA-binding</keyword>
<dbReference type="AlphaFoldDB" id="A0A3R6BYW5"/>
<dbReference type="Pfam" id="PF22020">
    <property type="entry name" value="RlmL_1st"/>
    <property type="match status" value="1"/>
</dbReference>